<keyword evidence="4" id="KW-1133">Transmembrane helix</keyword>
<keyword evidence="4" id="KW-0812">Transmembrane</keyword>
<dbReference type="InterPro" id="IPR002123">
    <property type="entry name" value="Plipid/glycerol_acylTrfase"/>
</dbReference>
<organism evidence="6 7">
    <name type="scientific">Sphingobacterium griseoflavum</name>
    <dbReference type="NCBI Taxonomy" id="1474952"/>
    <lineage>
        <taxon>Bacteria</taxon>
        <taxon>Pseudomonadati</taxon>
        <taxon>Bacteroidota</taxon>
        <taxon>Sphingobacteriia</taxon>
        <taxon>Sphingobacteriales</taxon>
        <taxon>Sphingobacteriaceae</taxon>
        <taxon>Sphingobacterium</taxon>
    </lineage>
</organism>
<dbReference type="PANTHER" id="PTHR10434">
    <property type="entry name" value="1-ACYL-SN-GLYCEROL-3-PHOSPHATE ACYLTRANSFERASE"/>
    <property type="match status" value="1"/>
</dbReference>
<accession>A0ABQ3HTH1</accession>
<keyword evidence="7" id="KW-1185">Reference proteome</keyword>
<dbReference type="PANTHER" id="PTHR10434:SF11">
    <property type="entry name" value="1-ACYL-SN-GLYCEROL-3-PHOSPHATE ACYLTRANSFERASE"/>
    <property type="match status" value="1"/>
</dbReference>
<dbReference type="EMBL" id="BNAF01000001">
    <property type="protein sequence ID" value="GHE23295.1"/>
    <property type="molecule type" value="Genomic_DNA"/>
</dbReference>
<protein>
    <recommendedName>
        <fullName evidence="5">Phospholipid/glycerol acyltransferase domain-containing protein</fullName>
    </recommendedName>
</protein>
<sequence>MFYTLLKYLVRLGLYWYAPDLRTKNLRLASFAGPSIIVSNHPNSLFDALVIAAYCPVEICFLTRGDIFKKPWANLLLRYLFQLPIYKKKDDDEFAVKNDFTFDECMRCLAAGKHVLLFPEGRSLNTWGLQPLMNGGLTSLLERGYRAELPLQIQPFTLNYNSFQHLPKSVELVALAPLDSTDYIAGHQIDTAAIISALRTRLQDSVSEEALVPKVLSERDKSAYRIPAKVGYYTQFWFYRIWRDYIRRKTAGTIFFDSLLFASLLFSYPIFVFFCSVIIGKLFGFWMGIALFVFLPFTAYCMAKYQTITVEKDLTKTKVNRL</sequence>
<evidence type="ECO:0000256" key="2">
    <source>
        <dbReference type="ARBA" id="ARBA00022679"/>
    </source>
</evidence>
<dbReference type="SMART" id="SM00563">
    <property type="entry name" value="PlsC"/>
    <property type="match status" value="1"/>
</dbReference>
<evidence type="ECO:0000313" key="6">
    <source>
        <dbReference type="EMBL" id="GHE23295.1"/>
    </source>
</evidence>
<evidence type="ECO:0000256" key="3">
    <source>
        <dbReference type="ARBA" id="ARBA00023315"/>
    </source>
</evidence>
<dbReference type="RefSeq" id="WP_380881491.1">
    <property type="nucleotide sequence ID" value="NZ_JBHUMC010000014.1"/>
</dbReference>
<name>A0ABQ3HTH1_9SPHI</name>
<keyword evidence="3" id="KW-0012">Acyltransferase</keyword>
<dbReference type="SUPFAM" id="SSF69593">
    <property type="entry name" value="Glycerol-3-phosphate (1)-acyltransferase"/>
    <property type="match status" value="1"/>
</dbReference>
<keyword evidence="2" id="KW-0808">Transferase</keyword>
<comment type="caution">
    <text evidence="6">The sequence shown here is derived from an EMBL/GenBank/DDBJ whole genome shotgun (WGS) entry which is preliminary data.</text>
</comment>
<dbReference type="Pfam" id="PF01553">
    <property type="entry name" value="Acyltransferase"/>
    <property type="match status" value="1"/>
</dbReference>
<reference evidence="7" key="1">
    <citation type="journal article" date="2019" name="Int. J. Syst. Evol. Microbiol.">
        <title>The Global Catalogue of Microorganisms (GCM) 10K type strain sequencing project: providing services to taxonomists for standard genome sequencing and annotation.</title>
        <authorList>
            <consortium name="The Broad Institute Genomics Platform"/>
            <consortium name="The Broad Institute Genome Sequencing Center for Infectious Disease"/>
            <person name="Wu L."/>
            <person name="Ma J."/>
        </authorList>
    </citation>
    <scope>NUCLEOTIDE SEQUENCE [LARGE SCALE GENOMIC DNA]</scope>
    <source>
        <strain evidence="7">CGMCC 1.12966</strain>
    </source>
</reference>
<feature type="transmembrane region" description="Helical" evidence="4">
    <location>
        <begin position="254"/>
        <end position="279"/>
    </location>
</feature>
<evidence type="ECO:0000256" key="4">
    <source>
        <dbReference type="SAM" id="Phobius"/>
    </source>
</evidence>
<gene>
    <name evidence="6" type="ORF">GCM10017764_02630</name>
</gene>
<dbReference type="Proteomes" id="UP000620550">
    <property type="component" value="Unassembled WGS sequence"/>
</dbReference>
<evidence type="ECO:0000313" key="7">
    <source>
        <dbReference type="Proteomes" id="UP000620550"/>
    </source>
</evidence>
<feature type="transmembrane region" description="Helical" evidence="4">
    <location>
        <begin position="285"/>
        <end position="303"/>
    </location>
</feature>
<evidence type="ECO:0000256" key="1">
    <source>
        <dbReference type="ARBA" id="ARBA00005189"/>
    </source>
</evidence>
<comment type="pathway">
    <text evidence="1">Lipid metabolism.</text>
</comment>
<keyword evidence="4" id="KW-0472">Membrane</keyword>
<evidence type="ECO:0000259" key="5">
    <source>
        <dbReference type="SMART" id="SM00563"/>
    </source>
</evidence>
<feature type="domain" description="Phospholipid/glycerol acyltransferase" evidence="5">
    <location>
        <begin position="35"/>
        <end position="161"/>
    </location>
</feature>
<proteinExistence type="predicted"/>